<organism evidence="3 4">
    <name type="scientific">Sphingomonas arvum</name>
    <dbReference type="NCBI Taxonomy" id="2992113"/>
    <lineage>
        <taxon>Bacteria</taxon>
        <taxon>Pseudomonadati</taxon>
        <taxon>Pseudomonadota</taxon>
        <taxon>Alphaproteobacteria</taxon>
        <taxon>Sphingomonadales</taxon>
        <taxon>Sphingomonadaceae</taxon>
        <taxon>Sphingomonas</taxon>
    </lineage>
</organism>
<feature type="transmembrane region" description="Helical" evidence="1">
    <location>
        <begin position="179"/>
        <end position="195"/>
    </location>
</feature>
<accession>A0ABT3JIC7</accession>
<sequence length="209" mass="22858">MKTLPALAGALPLLLVLALAGALGGPHSTFDLPVITGYSSWRIAHPQLTQALIWYTQLGGSFFLVPLALVVAGLLWWRGRRRSALLLLGTTWTGRALIELIKLLIDRPRPAFDPYPVFVSSKSFPSGHAGNSTLTYLAIALFAVPERWRPQALAVAVLLAGTIGWSRPMLGVHWPTDVMGGWTFGLLWVGLWWWFSRRGETTASGYSPA</sequence>
<dbReference type="Proteomes" id="UP001526246">
    <property type="component" value="Unassembled WGS sequence"/>
</dbReference>
<dbReference type="EMBL" id="JAPDOB010000002">
    <property type="protein sequence ID" value="MCW3798830.1"/>
    <property type="molecule type" value="Genomic_DNA"/>
</dbReference>
<protein>
    <submittedName>
        <fullName evidence="3">Phosphatase PAP2 family protein</fullName>
    </submittedName>
</protein>
<dbReference type="InterPro" id="IPR036938">
    <property type="entry name" value="PAP2/HPO_sf"/>
</dbReference>
<keyword evidence="4" id="KW-1185">Reference proteome</keyword>
<dbReference type="RefSeq" id="WP_264884020.1">
    <property type="nucleotide sequence ID" value="NZ_JAPDOB010000002.1"/>
</dbReference>
<dbReference type="CDD" id="cd03392">
    <property type="entry name" value="PAP2_like_2"/>
    <property type="match status" value="1"/>
</dbReference>
<dbReference type="PANTHER" id="PTHR14969">
    <property type="entry name" value="SPHINGOSINE-1-PHOSPHATE PHOSPHOHYDROLASE"/>
    <property type="match status" value="1"/>
</dbReference>
<dbReference type="Gene3D" id="1.20.144.10">
    <property type="entry name" value="Phosphatidic acid phosphatase type 2/haloperoxidase"/>
    <property type="match status" value="2"/>
</dbReference>
<dbReference type="Pfam" id="PF01569">
    <property type="entry name" value="PAP2"/>
    <property type="match status" value="1"/>
</dbReference>
<dbReference type="SUPFAM" id="SSF48317">
    <property type="entry name" value="Acid phosphatase/Vanadium-dependent haloperoxidase"/>
    <property type="match status" value="1"/>
</dbReference>
<dbReference type="InterPro" id="IPR000326">
    <property type="entry name" value="PAP2/HPO"/>
</dbReference>
<evidence type="ECO:0000313" key="3">
    <source>
        <dbReference type="EMBL" id="MCW3798830.1"/>
    </source>
</evidence>
<feature type="transmembrane region" description="Helical" evidence="1">
    <location>
        <begin position="151"/>
        <end position="167"/>
    </location>
</feature>
<evidence type="ECO:0000259" key="2">
    <source>
        <dbReference type="SMART" id="SM00014"/>
    </source>
</evidence>
<keyword evidence="1" id="KW-0472">Membrane</keyword>
<feature type="domain" description="Phosphatidic acid phosphatase type 2/haloperoxidase" evidence="2">
    <location>
        <begin position="83"/>
        <end position="193"/>
    </location>
</feature>
<evidence type="ECO:0000313" key="4">
    <source>
        <dbReference type="Proteomes" id="UP001526246"/>
    </source>
</evidence>
<keyword evidence="1" id="KW-0812">Transmembrane</keyword>
<evidence type="ECO:0000256" key="1">
    <source>
        <dbReference type="SAM" id="Phobius"/>
    </source>
</evidence>
<feature type="transmembrane region" description="Helical" evidence="1">
    <location>
        <begin position="52"/>
        <end position="77"/>
    </location>
</feature>
<dbReference type="SMART" id="SM00014">
    <property type="entry name" value="acidPPc"/>
    <property type="match status" value="1"/>
</dbReference>
<name>A0ABT3JIC7_9SPHN</name>
<comment type="caution">
    <text evidence="3">The sequence shown here is derived from an EMBL/GenBank/DDBJ whole genome shotgun (WGS) entry which is preliminary data.</text>
</comment>
<dbReference type="PANTHER" id="PTHR14969:SF13">
    <property type="entry name" value="AT30094P"/>
    <property type="match status" value="1"/>
</dbReference>
<gene>
    <name evidence="3" type="ORF">OMW55_13525</name>
</gene>
<keyword evidence="1" id="KW-1133">Transmembrane helix</keyword>
<reference evidence="3 4" key="1">
    <citation type="submission" date="2022-10" db="EMBL/GenBank/DDBJ databases">
        <title>Sphingomonas sp.</title>
        <authorList>
            <person name="Jin C."/>
        </authorList>
    </citation>
    <scope>NUCLEOTIDE SEQUENCE [LARGE SCALE GENOMIC DNA]</scope>
    <source>
        <strain evidence="3 4">BN140010</strain>
    </source>
</reference>
<proteinExistence type="predicted"/>